<evidence type="ECO:0000313" key="4">
    <source>
        <dbReference type="Proteomes" id="UP000317369"/>
    </source>
</evidence>
<name>A0A517YWQ5_9BACT</name>
<dbReference type="RefSeq" id="WP_145078852.1">
    <property type="nucleotide sequence ID" value="NZ_CP036425.1"/>
</dbReference>
<feature type="region of interest" description="Disordered" evidence="1">
    <location>
        <begin position="113"/>
        <end position="133"/>
    </location>
</feature>
<dbReference type="InterPro" id="IPR001214">
    <property type="entry name" value="SET_dom"/>
</dbReference>
<evidence type="ECO:0000313" key="3">
    <source>
        <dbReference type="EMBL" id="QDU34668.1"/>
    </source>
</evidence>
<dbReference type="Proteomes" id="UP000317369">
    <property type="component" value="Chromosome"/>
</dbReference>
<keyword evidence="4" id="KW-1185">Reference proteome</keyword>
<dbReference type="AlphaFoldDB" id="A0A517YWQ5"/>
<dbReference type="SUPFAM" id="SSF82199">
    <property type="entry name" value="SET domain"/>
    <property type="match status" value="1"/>
</dbReference>
<dbReference type="OrthoDB" id="9804945at2"/>
<dbReference type="Pfam" id="PF00856">
    <property type="entry name" value="SET"/>
    <property type="match status" value="1"/>
</dbReference>
<feature type="domain" description="SET" evidence="2">
    <location>
        <begin position="22"/>
        <end position="115"/>
    </location>
</feature>
<dbReference type="EMBL" id="CP036425">
    <property type="protein sequence ID" value="QDU34668.1"/>
    <property type="molecule type" value="Genomic_DNA"/>
</dbReference>
<organism evidence="3 4">
    <name type="scientific">Poriferisphaera corsica</name>
    <dbReference type="NCBI Taxonomy" id="2528020"/>
    <lineage>
        <taxon>Bacteria</taxon>
        <taxon>Pseudomonadati</taxon>
        <taxon>Planctomycetota</taxon>
        <taxon>Phycisphaerae</taxon>
        <taxon>Phycisphaerales</taxon>
        <taxon>Phycisphaeraceae</taxon>
        <taxon>Poriferisphaera</taxon>
    </lineage>
</organism>
<reference evidence="3 4" key="1">
    <citation type="submission" date="2019-02" db="EMBL/GenBank/DDBJ databases">
        <title>Deep-cultivation of Planctomycetes and their phenomic and genomic characterization uncovers novel biology.</title>
        <authorList>
            <person name="Wiegand S."/>
            <person name="Jogler M."/>
            <person name="Boedeker C."/>
            <person name="Pinto D."/>
            <person name="Vollmers J."/>
            <person name="Rivas-Marin E."/>
            <person name="Kohn T."/>
            <person name="Peeters S.H."/>
            <person name="Heuer A."/>
            <person name="Rast P."/>
            <person name="Oberbeckmann S."/>
            <person name="Bunk B."/>
            <person name="Jeske O."/>
            <person name="Meyerdierks A."/>
            <person name="Storesund J.E."/>
            <person name="Kallscheuer N."/>
            <person name="Luecker S."/>
            <person name="Lage O.M."/>
            <person name="Pohl T."/>
            <person name="Merkel B.J."/>
            <person name="Hornburger P."/>
            <person name="Mueller R.-W."/>
            <person name="Bruemmer F."/>
            <person name="Labrenz M."/>
            <person name="Spormann A.M."/>
            <person name="Op den Camp H."/>
            <person name="Overmann J."/>
            <person name="Amann R."/>
            <person name="Jetten M.S.M."/>
            <person name="Mascher T."/>
            <person name="Medema M.H."/>
            <person name="Devos D.P."/>
            <person name="Kaster A.-K."/>
            <person name="Ovreas L."/>
            <person name="Rohde M."/>
            <person name="Galperin M.Y."/>
            <person name="Jogler C."/>
        </authorList>
    </citation>
    <scope>NUCLEOTIDE SEQUENCE [LARGE SCALE GENOMIC DNA]</scope>
    <source>
        <strain evidence="3 4">KS4</strain>
    </source>
</reference>
<dbReference type="KEGG" id="pcor:KS4_27390"/>
<gene>
    <name evidence="3" type="ORF">KS4_27390</name>
</gene>
<sequence length="133" mass="14891">MIESTVLASRPVSEQEAYQNLLELTFVKDSEIHGKGLFAKCFIAKGTVIGQIIGSPTTVDGDHVLWITDDLGIHVMNNLRYINHSPEPTAAYYDDGEVVALRDIADGEEITHDYNGDSSEWLSRDEHHEDDEF</sequence>
<dbReference type="InterPro" id="IPR046341">
    <property type="entry name" value="SET_dom_sf"/>
</dbReference>
<protein>
    <submittedName>
        <fullName evidence="3">SET domain protein</fullName>
    </submittedName>
</protein>
<dbReference type="SMART" id="SM00317">
    <property type="entry name" value="SET"/>
    <property type="match status" value="1"/>
</dbReference>
<accession>A0A517YWQ5</accession>
<dbReference type="Gene3D" id="2.170.270.10">
    <property type="entry name" value="SET domain"/>
    <property type="match status" value="1"/>
</dbReference>
<proteinExistence type="predicted"/>
<dbReference type="CDD" id="cd08161">
    <property type="entry name" value="SET"/>
    <property type="match status" value="1"/>
</dbReference>
<evidence type="ECO:0000259" key="2">
    <source>
        <dbReference type="PROSITE" id="PS50280"/>
    </source>
</evidence>
<evidence type="ECO:0000256" key="1">
    <source>
        <dbReference type="SAM" id="MobiDB-lite"/>
    </source>
</evidence>
<dbReference type="PROSITE" id="PS50280">
    <property type="entry name" value="SET"/>
    <property type="match status" value="1"/>
</dbReference>